<dbReference type="Proteomes" id="UP000823910">
    <property type="component" value="Unassembled WGS sequence"/>
</dbReference>
<dbReference type="InterPro" id="IPR014825">
    <property type="entry name" value="DNA_alkylation"/>
</dbReference>
<name>A0A9D2MZG4_9FIRM</name>
<organism evidence="1 2">
    <name type="scientific">Candidatus Enterocloster excrementipullorum</name>
    <dbReference type="NCBI Taxonomy" id="2838559"/>
    <lineage>
        <taxon>Bacteria</taxon>
        <taxon>Bacillati</taxon>
        <taxon>Bacillota</taxon>
        <taxon>Clostridia</taxon>
        <taxon>Lachnospirales</taxon>
        <taxon>Lachnospiraceae</taxon>
        <taxon>Enterocloster</taxon>
    </lineage>
</organism>
<sequence>MDERKRTGLRARVYEKLLDASEEKYQEFHRKLLPGVTGILGVRTPNLRRIAGGLSAKERGQYIEEMERVFRELSQGESREIPPCYDEKIIWGLCIGKTKTWEDALPHIRAFVPAIDNWAVCDLICGSLKAAGKNRKAAWEFIQPYLDSGEEYELRFGLVMLLGYFVEEAYLERALVRIDRVSHPGYYAKMGAAWALSVYFVHFPEQVMEYLKSSRLDDWTYNKALQKITESLRVDKETKAVIRSMKRKGSRQAADPTNSCSD</sequence>
<proteinExistence type="predicted"/>
<gene>
    <name evidence="1" type="ORF">H9704_04140</name>
</gene>
<accession>A0A9D2MZG4</accession>
<dbReference type="Pfam" id="PF08713">
    <property type="entry name" value="DNA_alkylation"/>
    <property type="match status" value="1"/>
</dbReference>
<dbReference type="AlphaFoldDB" id="A0A9D2MZG4"/>
<reference evidence="1" key="2">
    <citation type="submission" date="2021-04" db="EMBL/GenBank/DDBJ databases">
        <authorList>
            <person name="Gilroy R."/>
        </authorList>
    </citation>
    <scope>NUCLEOTIDE SEQUENCE</scope>
    <source>
        <strain evidence="1">CHK180-15479</strain>
    </source>
</reference>
<dbReference type="PANTHER" id="PTHR34070:SF1">
    <property type="entry name" value="DNA ALKYLATION REPAIR PROTEIN"/>
    <property type="match status" value="1"/>
</dbReference>
<dbReference type="SUPFAM" id="SSF48371">
    <property type="entry name" value="ARM repeat"/>
    <property type="match status" value="1"/>
</dbReference>
<evidence type="ECO:0000313" key="2">
    <source>
        <dbReference type="Proteomes" id="UP000823910"/>
    </source>
</evidence>
<protein>
    <submittedName>
        <fullName evidence="1">DNA alkylation repair protein</fullName>
    </submittedName>
</protein>
<evidence type="ECO:0000313" key="1">
    <source>
        <dbReference type="EMBL" id="HJC05329.1"/>
    </source>
</evidence>
<dbReference type="EMBL" id="DWWT01000017">
    <property type="protein sequence ID" value="HJC05329.1"/>
    <property type="molecule type" value="Genomic_DNA"/>
</dbReference>
<reference evidence="1" key="1">
    <citation type="journal article" date="2021" name="PeerJ">
        <title>Extensive microbial diversity within the chicken gut microbiome revealed by metagenomics and culture.</title>
        <authorList>
            <person name="Gilroy R."/>
            <person name="Ravi A."/>
            <person name="Getino M."/>
            <person name="Pursley I."/>
            <person name="Horton D.L."/>
            <person name="Alikhan N.F."/>
            <person name="Baker D."/>
            <person name="Gharbi K."/>
            <person name="Hall N."/>
            <person name="Watson M."/>
            <person name="Adriaenssens E.M."/>
            <person name="Foster-Nyarko E."/>
            <person name="Jarju S."/>
            <person name="Secka A."/>
            <person name="Antonio M."/>
            <person name="Oren A."/>
            <person name="Chaudhuri R.R."/>
            <person name="La Ragione R."/>
            <person name="Hildebrand F."/>
            <person name="Pallen M.J."/>
        </authorList>
    </citation>
    <scope>NUCLEOTIDE SEQUENCE</scope>
    <source>
        <strain evidence="1">CHK180-15479</strain>
    </source>
</reference>
<comment type="caution">
    <text evidence="1">The sequence shown here is derived from an EMBL/GenBank/DDBJ whole genome shotgun (WGS) entry which is preliminary data.</text>
</comment>
<dbReference type="Gene3D" id="1.25.10.90">
    <property type="match status" value="1"/>
</dbReference>
<dbReference type="InterPro" id="IPR016024">
    <property type="entry name" value="ARM-type_fold"/>
</dbReference>
<dbReference type="PANTHER" id="PTHR34070">
    <property type="entry name" value="ARMADILLO-TYPE FOLD"/>
    <property type="match status" value="1"/>
</dbReference>
<dbReference type="CDD" id="cd06561">
    <property type="entry name" value="AlkD_like"/>
    <property type="match status" value="1"/>
</dbReference>